<dbReference type="SUPFAM" id="SSF47923">
    <property type="entry name" value="Ypt/Rab-GAP domain of gyp1p"/>
    <property type="match status" value="1"/>
</dbReference>
<feature type="coiled-coil region" evidence="12">
    <location>
        <begin position="879"/>
        <end position="930"/>
    </location>
</feature>
<keyword evidence="16" id="KW-1185">Reference proteome</keyword>
<keyword evidence="5" id="KW-0853">WD repeat</keyword>
<evidence type="ECO:0000256" key="3">
    <source>
        <dbReference type="ARBA" id="ARBA00014199"/>
    </source>
</evidence>
<keyword evidence="7" id="KW-0970">Cilium biogenesis/degradation</keyword>
<dbReference type="GO" id="GO:0036064">
    <property type="term" value="C:ciliary basal body"/>
    <property type="evidence" value="ECO:0007669"/>
    <property type="project" value="TreeGrafter"/>
</dbReference>
<evidence type="ECO:0000256" key="5">
    <source>
        <dbReference type="ARBA" id="ARBA00022574"/>
    </source>
</evidence>
<keyword evidence="4" id="KW-0963">Cytoplasm</keyword>
<organism evidence="15 16">
    <name type="scientific">Megalurothrips usitatus</name>
    <name type="common">bean blossom thrips</name>
    <dbReference type="NCBI Taxonomy" id="439358"/>
    <lineage>
        <taxon>Eukaryota</taxon>
        <taxon>Metazoa</taxon>
        <taxon>Ecdysozoa</taxon>
        <taxon>Arthropoda</taxon>
        <taxon>Hexapoda</taxon>
        <taxon>Insecta</taxon>
        <taxon>Pterygota</taxon>
        <taxon>Neoptera</taxon>
        <taxon>Paraneoptera</taxon>
        <taxon>Thysanoptera</taxon>
        <taxon>Terebrantia</taxon>
        <taxon>Thripoidea</taxon>
        <taxon>Thripidae</taxon>
        <taxon>Megalurothrips</taxon>
    </lineage>
</organism>
<feature type="region of interest" description="Disordered" evidence="13">
    <location>
        <begin position="340"/>
        <end position="359"/>
    </location>
</feature>
<dbReference type="InterPro" id="IPR036322">
    <property type="entry name" value="WD40_repeat_dom_sf"/>
</dbReference>
<evidence type="ECO:0000256" key="13">
    <source>
        <dbReference type="SAM" id="MobiDB-lite"/>
    </source>
</evidence>
<proteinExistence type="predicted"/>
<dbReference type="InterPro" id="IPR000195">
    <property type="entry name" value="Rab-GAP-TBC_dom"/>
</dbReference>
<feature type="coiled-coil region" evidence="12">
    <location>
        <begin position="728"/>
        <end position="825"/>
    </location>
</feature>
<accession>A0AAV7XX62</accession>
<dbReference type="InterPro" id="IPR001680">
    <property type="entry name" value="WD40_rpt"/>
</dbReference>
<dbReference type="Proteomes" id="UP001075354">
    <property type="component" value="Chromosome 2"/>
</dbReference>
<reference evidence="15" key="1">
    <citation type="submission" date="2022-12" db="EMBL/GenBank/DDBJ databases">
        <title>Chromosome-level genome assembly of the bean flower thrips Megalurothrips usitatus.</title>
        <authorList>
            <person name="Ma L."/>
            <person name="Liu Q."/>
            <person name="Li H."/>
            <person name="Cai W."/>
        </authorList>
    </citation>
    <scope>NUCLEOTIDE SEQUENCE</scope>
    <source>
        <strain evidence="15">Cailab_2022a</strain>
    </source>
</reference>
<dbReference type="InterPro" id="IPR015943">
    <property type="entry name" value="WD40/YVTN_repeat-like_dom_sf"/>
</dbReference>
<comment type="subcellular location">
    <subcellularLocation>
        <location evidence="1">Cytoplasm</location>
        <location evidence="1">Cytoskeleton</location>
        <location evidence="1">Cilium basal body</location>
    </subcellularLocation>
    <subcellularLocation>
        <location evidence="2">Cytoplasm</location>
        <location evidence="2">Cytoskeleton</location>
        <location evidence="2">Microtubule organizing center</location>
        <location evidence="2">Centrosome</location>
        <location evidence="2">Centriolar satellite</location>
    </subcellularLocation>
</comment>
<keyword evidence="9" id="KW-0206">Cytoskeleton</keyword>
<evidence type="ECO:0000256" key="2">
    <source>
        <dbReference type="ARBA" id="ARBA00004607"/>
    </source>
</evidence>
<protein>
    <recommendedName>
        <fullName evidence="3">TBC1 domain family member 31</fullName>
    </recommendedName>
</protein>
<evidence type="ECO:0000256" key="8">
    <source>
        <dbReference type="ARBA" id="ARBA00023054"/>
    </source>
</evidence>
<dbReference type="InterPro" id="IPR051570">
    <property type="entry name" value="TBC1_cilium_biogenesis"/>
</dbReference>
<dbReference type="EMBL" id="JAPTSV010000002">
    <property type="protein sequence ID" value="KAJ1530899.1"/>
    <property type="molecule type" value="Genomic_DNA"/>
</dbReference>
<evidence type="ECO:0000313" key="16">
    <source>
        <dbReference type="Proteomes" id="UP001075354"/>
    </source>
</evidence>
<dbReference type="Pfam" id="PF00566">
    <property type="entry name" value="RabGAP-TBC"/>
    <property type="match status" value="1"/>
</dbReference>
<dbReference type="GO" id="GO:0060090">
    <property type="term" value="F:molecular adaptor activity"/>
    <property type="evidence" value="ECO:0007669"/>
    <property type="project" value="UniProtKB-ARBA"/>
</dbReference>
<dbReference type="InterPro" id="IPR035969">
    <property type="entry name" value="Rab-GAP_TBC_sf"/>
</dbReference>
<dbReference type="PANTHER" id="PTHR19853">
    <property type="entry name" value="WD REPEAT CONTAINING PROTEIN 3 WDR3"/>
    <property type="match status" value="1"/>
</dbReference>
<keyword evidence="8 12" id="KW-0175">Coiled coil</keyword>
<dbReference type="AlphaFoldDB" id="A0AAV7XX62"/>
<keyword evidence="6" id="KW-0677">Repeat</keyword>
<dbReference type="FunFam" id="1.10.472.80:FF:000022">
    <property type="entry name" value="TBC1 domain family, member 31"/>
    <property type="match status" value="1"/>
</dbReference>
<evidence type="ECO:0000256" key="10">
    <source>
        <dbReference type="ARBA" id="ARBA00023273"/>
    </source>
</evidence>
<dbReference type="GO" id="GO:0034451">
    <property type="term" value="C:centriolar satellite"/>
    <property type="evidence" value="ECO:0007669"/>
    <property type="project" value="UniProtKB-SubCell"/>
</dbReference>
<evidence type="ECO:0000256" key="6">
    <source>
        <dbReference type="ARBA" id="ARBA00022737"/>
    </source>
</evidence>
<evidence type="ECO:0000256" key="12">
    <source>
        <dbReference type="SAM" id="Coils"/>
    </source>
</evidence>
<evidence type="ECO:0000256" key="4">
    <source>
        <dbReference type="ARBA" id="ARBA00022490"/>
    </source>
</evidence>
<comment type="caution">
    <text evidence="15">The sequence shown here is derived from an EMBL/GenBank/DDBJ whole genome shotgun (WGS) entry which is preliminary data.</text>
</comment>
<evidence type="ECO:0000259" key="14">
    <source>
        <dbReference type="PROSITE" id="PS50086"/>
    </source>
</evidence>
<keyword evidence="10" id="KW-0966">Cell projection</keyword>
<evidence type="ECO:0000256" key="7">
    <source>
        <dbReference type="ARBA" id="ARBA00022794"/>
    </source>
</evidence>
<name>A0AAV7XX62_9NEOP</name>
<gene>
    <name evidence="15" type="ORF">ONE63_005739</name>
</gene>
<feature type="domain" description="Rab-GAP TBC" evidence="14">
    <location>
        <begin position="408"/>
        <end position="583"/>
    </location>
</feature>
<dbReference type="Gene3D" id="2.130.10.10">
    <property type="entry name" value="YVTN repeat-like/Quinoprotein amine dehydrogenase"/>
    <property type="match status" value="2"/>
</dbReference>
<dbReference type="SMART" id="SM00320">
    <property type="entry name" value="WD40"/>
    <property type="match status" value="4"/>
</dbReference>
<dbReference type="PROSITE" id="PS50086">
    <property type="entry name" value="TBC_RABGAP"/>
    <property type="match status" value="1"/>
</dbReference>
<evidence type="ECO:0000256" key="11">
    <source>
        <dbReference type="ARBA" id="ARBA00034464"/>
    </source>
</evidence>
<feature type="compositionally biased region" description="Basic and acidic residues" evidence="13">
    <location>
        <begin position="343"/>
        <end position="352"/>
    </location>
</feature>
<dbReference type="Gene3D" id="1.10.472.80">
    <property type="entry name" value="Ypt/Rab-GAP domain of gyp1p, domain 3"/>
    <property type="match status" value="1"/>
</dbReference>
<sequence>MPSEDDLKARIFKQPYEKREDREDGLILKIHHTVPGDKGGIRRTRFIHATFNCHNELLATADHRGNIFVIDLANSLFWRLGKQQPITLLSFHPHLSTDLFVGTKESCLFLLNAENGQQLGSLSGHSEAAKHVSFSSDGNFCLSVASCEGYIWDLKTLTQAHRLNLQPGMKIKIACFMPASDNILACFEDDAIHIWAFQSFQCIKQIVPDSWSGHSIESVAFTRNGRALVLGGTSRELVIFTVDDWNTQRVLRLPEDVTNVLHVEFLPQSFDSGANQVLAVLTGSGTLLFLNLITGIVWKSNSEESLCSFTCSWSGKYVVCNTVNGEAKIFSGSQFLANSMSSRDSKTTRPTEETPPLKSDILFESPYQPEVIKKKHPSMKKHTSKLNHQVGKILDVNRLRRILKTFLEYPEQYRSLIWHSILQLPRNKEPWSSLSERPLHPAAQALSKTYPIQNKIMFDCLQSVLSCLAHWSPVFGEIPYLANFIFPFIKLFHSDKFVCFEVAATLITNWCQHWFEYLSFPPVNILGMIENVLSEHDSELIKLFYDCGITSHQYAWPLLSTAFSEVLTPAEWRQLWDHILSNPPWFLLCAVVAYNISCRVSLKTCSTKENFEFFFRNQNPVNMKHFIKKCYEVMEKTSSEYHPSQYLTTFTPLPKGNYPVFSEYPRFIVNYQKEQRDAIQREEEIILREQHKILSRRLASEEMRLRERKARIQETRLLEAEKAANASLHAEEARLIDKRRQLAALRRELRAQEEEAIAATRVEAMELQVKQRSAELDRLHHQLHTRAKQSGLDRGSLNEEVHEQFSQLNVRKHELQERLRDQRLRELARPAVGNRVPDNELLHLKQQQQLLSDEICKLRMESNNRGQKAVDFDVKIAELDSVQQRVEVALARKAFLQQDLVMTAEHCREEAHAVSKLAALEKEVNELSEKLCSVINSGAPHVRFRCI</sequence>
<evidence type="ECO:0000313" key="15">
    <source>
        <dbReference type="EMBL" id="KAJ1530899.1"/>
    </source>
</evidence>
<dbReference type="SUPFAM" id="SSF50978">
    <property type="entry name" value="WD40 repeat-like"/>
    <property type="match status" value="1"/>
</dbReference>
<dbReference type="GO" id="GO:0060271">
    <property type="term" value="P:cilium assembly"/>
    <property type="evidence" value="ECO:0007669"/>
    <property type="project" value="UniProtKB-ARBA"/>
</dbReference>
<evidence type="ECO:0000256" key="9">
    <source>
        <dbReference type="ARBA" id="ARBA00023212"/>
    </source>
</evidence>
<dbReference type="PANTHER" id="PTHR19853:SF1">
    <property type="entry name" value="TBC1 DOMAIN FAMILY MEMBER 31"/>
    <property type="match status" value="1"/>
</dbReference>
<evidence type="ECO:0000256" key="1">
    <source>
        <dbReference type="ARBA" id="ARBA00004120"/>
    </source>
</evidence>
<comment type="function">
    <text evidence="11">Molecular adapter which is involved in cilium biogenesis. Part of a functional complex including OFD1 a centriolar protein involved in cilium assembly. Could regulate the cAMP-dependent phosphorylation of OFD1, and its subsequent ubiquitination by PJA2 which ultimately leads to its proteasomal degradation.</text>
</comment>